<feature type="domain" description="Strictosidine synthase conserved region" evidence="5">
    <location>
        <begin position="189"/>
        <end position="267"/>
    </location>
</feature>
<dbReference type="InterPro" id="IPR011042">
    <property type="entry name" value="6-blade_b-propeller_TolB-like"/>
</dbReference>
<dbReference type="Gene3D" id="2.120.10.30">
    <property type="entry name" value="TolB, C-terminal domain"/>
    <property type="match status" value="1"/>
</dbReference>
<keyword evidence="2" id="KW-0597">Phosphoprotein</keyword>
<sequence>MILNQIIKVLFYFCGISGLLMFLPGNILLNINPRTFRHSLPKSLDQYKSVDNFKVVHFDEIGPLYGPESIAIDQHGRMVTGTSDGYLYEINTKDDSYRRLLKLVKRDDCAHSEHGVEFVCGRPLGLKFDSNGVLFVVEPSFGVFTVDDVFGENPQIKLVFRIEQTQTLPGGESRFIDDLAIEERPNRAPIIYMTDVSTRFNFNEFVMIIFGSEYGRVLRYDMETKNVDTIADGLFFPNGIEITANNEALLFVESASKNIWRYMLKGERNGTLEMIRSQLPSEPDNIRISQNGQTYLVALLKPRSLLLPNEFDYYIRKPLLRKLVARSAHLFGNVLHSLGTLIGNQYCTDLGYRLKTLQFMISTLFPSNGGMILEIDFNGNIVNSIYSTDSEDFGLMSEIHEVKSENVSQRVFYIGSFTKPYLRKVTMM</sequence>
<comment type="similarity">
    <text evidence="1">Belongs to the strictosidine synthase family.</text>
</comment>
<evidence type="ECO:0000313" key="6">
    <source>
        <dbReference type="EMBL" id="KAJ6221988.1"/>
    </source>
</evidence>
<dbReference type="PANTHER" id="PTHR10426">
    <property type="entry name" value="STRICTOSIDINE SYNTHASE-RELATED"/>
    <property type="match status" value="1"/>
</dbReference>
<keyword evidence="4" id="KW-1133">Transmembrane helix</keyword>
<proteinExistence type="inferred from homology"/>
<comment type="caution">
    <text evidence="6">The sequence shown here is derived from an EMBL/GenBank/DDBJ whole genome shotgun (WGS) entry which is preliminary data.</text>
</comment>
<dbReference type="GO" id="GO:0012505">
    <property type="term" value="C:endomembrane system"/>
    <property type="evidence" value="ECO:0007669"/>
    <property type="project" value="TreeGrafter"/>
</dbReference>
<dbReference type="GO" id="GO:0016787">
    <property type="term" value="F:hydrolase activity"/>
    <property type="evidence" value="ECO:0007669"/>
    <property type="project" value="TreeGrafter"/>
</dbReference>
<organism evidence="6 7">
    <name type="scientific">Blomia tropicalis</name>
    <name type="common">Mite</name>
    <dbReference type="NCBI Taxonomy" id="40697"/>
    <lineage>
        <taxon>Eukaryota</taxon>
        <taxon>Metazoa</taxon>
        <taxon>Ecdysozoa</taxon>
        <taxon>Arthropoda</taxon>
        <taxon>Chelicerata</taxon>
        <taxon>Arachnida</taxon>
        <taxon>Acari</taxon>
        <taxon>Acariformes</taxon>
        <taxon>Sarcoptiformes</taxon>
        <taxon>Astigmata</taxon>
        <taxon>Glycyphagoidea</taxon>
        <taxon>Echimyopodidae</taxon>
        <taxon>Blomia</taxon>
    </lineage>
</organism>
<dbReference type="PANTHER" id="PTHR10426:SF88">
    <property type="entry name" value="ADIPOCYTE PLASMA MEMBRANE-ASSOCIATED PROTEIN HEMOMUCIN-RELATED"/>
    <property type="match status" value="1"/>
</dbReference>
<gene>
    <name evidence="6" type="ORF">RDWZM_000533</name>
</gene>
<dbReference type="EMBL" id="JAPWDV010000001">
    <property type="protein sequence ID" value="KAJ6221988.1"/>
    <property type="molecule type" value="Genomic_DNA"/>
</dbReference>
<evidence type="ECO:0000313" key="7">
    <source>
        <dbReference type="Proteomes" id="UP001142055"/>
    </source>
</evidence>
<evidence type="ECO:0000256" key="2">
    <source>
        <dbReference type="ARBA" id="ARBA00022553"/>
    </source>
</evidence>
<dbReference type="Pfam" id="PF03088">
    <property type="entry name" value="Str_synth"/>
    <property type="match status" value="1"/>
</dbReference>
<dbReference type="OrthoDB" id="5307922at2759"/>
<dbReference type="SUPFAM" id="SSF63829">
    <property type="entry name" value="Calcium-dependent phosphotriesterase"/>
    <property type="match status" value="1"/>
</dbReference>
<dbReference type="InterPro" id="IPR018119">
    <property type="entry name" value="Strictosidine_synth_cons-reg"/>
</dbReference>
<reference evidence="6" key="1">
    <citation type="submission" date="2022-12" db="EMBL/GenBank/DDBJ databases">
        <title>Genome assemblies of Blomia tropicalis.</title>
        <authorList>
            <person name="Cui Y."/>
        </authorList>
    </citation>
    <scope>NUCLEOTIDE SEQUENCE</scope>
    <source>
        <tissue evidence="6">Adult mites</tissue>
    </source>
</reference>
<keyword evidence="4" id="KW-0472">Membrane</keyword>
<accession>A0A9Q0M902</accession>
<feature type="transmembrane region" description="Helical" evidence="4">
    <location>
        <begin position="9"/>
        <end position="29"/>
    </location>
</feature>
<keyword evidence="4" id="KW-0812">Transmembrane</keyword>
<keyword evidence="7" id="KW-1185">Reference proteome</keyword>
<dbReference type="AlphaFoldDB" id="A0A9Q0M902"/>
<keyword evidence="3" id="KW-0325">Glycoprotein</keyword>
<dbReference type="Proteomes" id="UP001142055">
    <property type="component" value="Chromosome 1"/>
</dbReference>
<evidence type="ECO:0000256" key="4">
    <source>
        <dbReference type="SAM" id="Phobius"/>
    </source>
</evidence>
<dbReference type="Pfam" id="PF20067">
    <property type="entry name" value="SSL_N"/>
    <property type="match status" value="1"/>
</dbReference>
<name>A0A9Q0M902_BLOTA</name>
<evidence type="ECO:0000256" key="1">
    <source>
        <dbReference type="ARBA" id="ARBA00009191"/>
    </source>
</evidence>
<protein>
    <recommendedName>
        <fullName evidence="5">Strictosidine synthase conserved region domain-containing protein</fullName>
    </recommendedName>
</protein>
<evidence type="ECO:0000259" key="5">
    <source>
        <dbReference type="Pfam" id="PF03088"/>
    </source>
</evidence>
<dbReference type="OMA" id="ESIAIYQ"/>
<evidence type="ECO:0000256" key="3">
    <source>
        <dbReference type="ARBA" id="ARBA00023180"/>
    </source>
</evidence>